<gene>
    <name evidence="2" type="ORF">FISHEDRAFT_74739</name>
</gene>
<feature type="compositionally biased region" description="Low complexity" evidence="1">
    <location>
        <begin position="67"/>
        <end position="76"/>
    </location>
</feature>
<keyword evidence="3" id="KW-1185">Reference proteome</keyword>
<feature type="region of interest" description="Disordered" evidence="1">
    <location>
        <begin position="119"/>
        <end position="144"/>
    </location>
</feature>
<feature type="region of interest" description="Disordered" evidence="1">
    <location>
        <begin position="1"/>
        <end position="87"/>
    </location>
</feature>
<sequence>MCSRASKAQPAASASHPASSRPRHDLDGDLCNISKDLFDLSAPSCKPSDIQTSPRVDFRPRAQQDQKAPAASSAPRPKSRRAPSGLLRHVSEGIKTTGAPSHKSHGTQMHSHADFRSVAPTTQELSRESLKARSVSHREPSGKLRNVSTGVHMLSAHPRLSCSIQTSSHVELRSQAPGIGTFGTVSSPAPCASRSCDAALPDNELSGLEQARTKSLAPVDVRGLFTTSVLRAAAPATVSPPAHSKLHGSSSGELCPVSRINTKPGAASRACQVSSVRSLAKISTLPHSIEHVASPSSRMVPPSSAVPFRCLDDRLECLGRVSARALSLNSGRGAITLEGLNRRAAYSLASRGPAVSGSQSRAPPDLLARSPGAPETRIAHSEVTSPRESSSASAPPPRAPSPRIQSAPPMQYPIAPCSVIYSTVDHRPSLSSGKT</sequence>
<evidence type="ECO:0000313" key="3">
    <source>
        <dbReference type="Proteomes" id="UP000054144"/>
    </source>
</evidence>
<protein>
    <submittedName>
        <fullName evidence="2">Uncharacterized protein</fullName>
    </submittedName>
</protein>
<feature type="compositionally biased region" description="Low complexity" evidence="1">
    <location>
        <begin position="1"/>
        <end position="20"/>
    </location>
</feature>
<feature type="compositionally biased region" description="Basic and acidic residues" evidence="1">
    <location>
        <begin position="125"/>
        <end position="142"/>
    </location>
</feature>
<evidence type="ECO:0000256" key="1">
    <source>
        <dbReference type="SAM" id="MobiDB-lite"/>
    </source>
</evidence>
<name>A0A0D7A986_9AGAR</name>
<accession>A0A0D7A986</accession>
<reference evidence="2 3" key="1">
    <citation type="journal article" date="2015" name="Fungal Genet. Biol.">
        <title>Evolution of novel wood decay mechanisms in Agaricales revealed by the genome sequences of Fistulina hepatica and Cylindrobasidium torrendii.</title>
        <authorList>
            <person name="Floudas D."/>
            <person name="Held B.W."/>
            <person name="Riley R."/>
            <person name="Nagy L.G."/>
            <person name="Koehler G."/>
            <person name="Ransdell A.S."/>
            <person name="Younus H."/>
            <person name="Chow J."/>
            <person name="Chiniquy J."/>
            <person name="Lipzen A."/>
            <person name="Tritt A."/>
            <person name="Sun H."/>
            <person name="Haridas S."/>
            <person name="LaButti K."/>
            <person name="Ohm R.A."/>
            <person name="Kues U."/>
            <person name="Blanchette R.A."/>
            <person name="Grigoriev I.V."/>
            <person name="Minto R.E."/>
            <person name="Hibbett D.S."/>
        </authorList>
    </citation>
    <scope>NUCLEOTIDE SEQUENCE [LARGE SCALE GENOMIC DNA]</scope>
    <source>
        <strain evidence="2 3">ATCC 64428</strain>
    </source>
</reference>
<dbReference type="AlphaFoldDB" id="A0A0D7A986"/>
<organism evidence="2 3">
    <name type="scientific">Fistulina hepatica ATCC 64428</name>
    <dbReference type="NCBI Taxonomy" id="1128425"/>
    <lineage>
        <taxon>Eukaryota</taxon>
        <taxon>Fungi</taxon>
        <taxon>Dikarya</taxon>
        <taxon>Basidiomycota</taxon>
        <taxon>Agaricomycotina</taxon>
        <taxon>Agaricomycetes</taxon>
        <taxon>Agaricomycetidae</taxon>
        <taxon>Agaricales</taxon>
        <taxon>Fistulinaceae</taxon>
        <taxon>Fistulina</taxon>
    </lineage>
</organism>
<proteinExistence type="predicted"/>
<dbReference type="Proteomes" id="UP000054144">
    <property type="component" value="Unassembled WGS sequence"/>
</dbReference>
<feature type="region of interest" description="Disordered" evidence="1">
    <location>
        <begin position="350"/>
        <end position="411"/>
    </location>
</feature>
<evidence type="ECO:0000313" key="2">
    <source>
        <dbReference type="EMBL" id="KIY47348.1"/>
    </source>
</evidence>
<feature type="region of interest" description="Disordered" evidence="1">
    <location>
        <begin position="95"/>
        <end position="114"/>
    </location>
</feature>
<dbReference type="EMBL" id="KN881945">
    <property type="protein sequence ID" value="KIY47348.1"/>
    <property type="molecule type" value="Genomic_DNA"/>
</dbReference>